<accession>A0ABU0CMX1</accession>
<feature type="transmembrane region" description="Helical" evidence="1">
    <location>
        <begin position="40"/>
        <end position="61"/>
    </location>
</feature>
<dbReference type="Proteomes" id="UP001232445">
    <property type="component" value="Unassembled WGS sequence"/>
</dbReference>
<keyword evidence="1" id="KW-0472">Membrane</keyword>
<dbReference type="Pfam" id="PF17313">
    <property type="entry name" value="DUF5359"/>
    <property type="match status" value="1"/>
</dbReference>
<evidence type="ECO:0000313" key="2">
    <source>
        <dbReference type="EMBL" id="MDQ0337764.1"/>
    </source>
</evidence>
<name>A0ABU0CMX1_9BACI</name>
<comment type="caution">
    <text evidence="2">The sequence shown here is derived from an EMBL/GenBank/DDBJ whole genome shotgun (WGS) entry which is preliminary data.</text>
</comment>
<keyword evidence="1" id="KW-0812">Transmembrane</keyword>
<sequence>MKDSHSQLNDRFTYTSYPSDPLRQRIYGYFVPLAQQMERLLLLIIICLMISLVLAQAFILSKEEHQELVNKAVRYEGVFREDQIEIRATLQRR</sequence>
<dbReference type="EMBL" id="JAUSUQ010000001">
    <property type="protein sequence ID" value="MDQ0337764.1"/>
    <property type="molecule type" value="Genomic_DNA"/>
</dbReference>
<organism evidence="2 3">
    <name type="scientific">Caldalkalibacillus uzonensis</name>
    <dbReference type="NCBI Taxonomy" id="353224"/>
    <lineage>
        <taxon>Bacteria</taxon>
        <taxon>Bacillati</taxon>
        <taxon>Bacillota</taxon>
        <taxon>Bacilli</taxon>
        <taxon>Bacillales</taxon>
        <taxon>Bacillaceae</taxon>
        <taxon>Caldalkalibacillus</taxon>
    </lineage>
</organism>
<keyword evidence="3" id="KW-1185">Reference proteome</keyword>
<gene>
    <name evidence="2" type="ORF">J2S00_000534</name>
</gene>
<dbReference type="InterPro" id="IPR035281">
    <property type="entry name" value="DUF5359"/>
</dbReference>
<reference evidence="2 3" key="1">
    <citation type="submission" date="2023-07" db="EMBL/GenBank/DDBJ databases">
        <title>Genomic Encyclopedia of Type Strains, Phase IV (KMG-IV): sequencing the most valuable type-strain genomes for metagenomic binning, comparative biology and taxonomic classification.</title>
        <authorList>
            <person name="Goeker M."/>
        </authorList>
    </citation>
    <scope>NUCLEOTIDE SEQUENCE [LARGE SCALE GENOMIC DNA]</scope>
    <source>
        <strain evidence="2 3">DSM 17740</strain>
    </source>
</reference>
<evidence type="ECO:0000313" key="3">
    <source>
        <dbReference type="Proteomes" id="UP001232445"/>
    </source>
</evidence>
<dbReference type="RefSeq" id="WP_307335109.1">
    <property type="nucleotide sequence ID" value="NZ_JAUSUQ010000001.1"/>
</dbReference>
<keyword evidence="1" id="KW-1133">Transmembrane helix</keyword>
<protein>
    <submittedName>
        <fullName evidence="2">Uncharacterized protein</fullName>
    </submittedName>
</protein>
<proteinExistence type="predicted"/>
<evidence type="ECO:0000256" key="1">
    <source>
        <dbReference type="SAM" id="Phobius"/>
    </source>
</evidence>